<comment type="similarity">
    <text evidence="2">Belongs to the ATP-dependent DNA ligase family.</text>
</comment>
<evidence type="ECO:0000256" key="6">
    <source>
        <dbReference type="ARBA" id="ARBA00022833"/>
    </source>
</evidence>
<dbReference type="InterPro" id="IPR050191">
    <property type="entry name" value="ATP-dep_DNA_ligase"/>
</dbReference>
<sequence>MADTRFCIEYAKRGTAGCKKCKAKIDKEVLRIAKIVPNPFSDSGGDMKQWFHVDCIFEQLSRARATTKRSKKPKTWKAGQTFGPTTARWSSNTSMNLPAKPALQARRPTNENWHPRKDPRPRSRSSNLHPRKRRLDRPLRHRATST</sequence>
<reference evidence="10" key="1">
    <citation type="submission" date="2012-12" db="EMBL/GenBank/DDBJ databases">
        <title>Identification and characterization of a phenylalanine ammonia-lyase gene family in Isatis indigotica Fort.</title>
        <authorList>
            <person name="Liu Q."/>
            <person name="Chen J."/>
            <person name="Zhou X."/>
            <person name="Di P."/>
            <person name="Xiao Y."/>
            <person name="Xuan H."/>
            <person name="Zhang L."/>
            <person name="Chen W."/>
        </authorList>
    </citation>
    <scope>NUCLEOTIDE SEQUENCE</scope>
    <source>
        <tissue evidence="10">Salivary gland</tissue>
    </source>
</reference>
<dbReference type="PANTHER" id="PTHR45674">
    <property type="entry name" value="DNA LIGASE 1/3 FAMILY MEMBER"/>
    <property type="match status" value="1"/>
</dbReference>
<evidence type="ECO:0000256" key="5">
    <source>
        <dbReference type="ARBA" id="ARBA00022771"/>
    </source>
</evidence>
<dbReference type="SMART" id="SM01336">
    <property type="entry name" value="zf-PARP"/>
    <property type="match status" value="1"/>
</dbReference>
<evidence type="ECO:0000256" key="1">
    <source>
        <dbReference type="ARBA" id="ARBA00004123"/>
    </source>
</evidence>
<feature type="domain" description="PARP-type" evidence="9">
    <location>
        <begin position="6"/>
        <end position="95"/>
    </location>
</feature>
<evidence type="ECO:0000256" key="7">
    <source>
        <dbReference type="ARBA" id="ARBA00023242"/>
    </source>
</evidence>
<proteinExistence type="evidence at transcript level"/>
<organism evidence="10">
    <name type="scientific">Ixodes ricinus</name>
    <name type="common">Common tick</name>
    <name type="synonym">Acarus ricinus</name>
    <dbReference type="NCBI Taxonomy" id="34613"/>
    <lineage>
        <taxon>Eukaryota</taxon>
        <taxon>Metazoa</taxon>
        <taxon>Ecdysozoa</taxon>
        <taxon>Arthropoda</taxon>
        <taxon>Chelicerata</taxon>
        <taxon>Arachnida</taxon>
        <taxon>Acari</taxon>
        <taxon>Parasitiformes</taxon>
        <taxon>Ixodida</taxon>
        <taxon>Ixodoidea</taxon>
        <taxon>Ixodidae</taxon>
        <taxon>Ixodinae</taxon>
        <taxon>Ixodes</taxon>
    </lineage>
</organism>
<name>A0A0K8RMA1_IXORI</name>
<dbReference type="EMBL" id="GADI01001572">
    <property type="protein sequence ID" value="JAA72236.1"/>
    <property type="molecule type" value="mRNA"/>
</dbReference>
<dbReference type="Pfam" id="PF00645">
    <property type="entry name" value="zf-PARP"/>
    <property type="match status" value="1"/>
</dbReference>
<feature type="compositionally biased region" description="Polar residues" evidence="8">
    <location>
        <begin position="82"/>
        <end position="96"/>
    </location>
</feature>
<dbReference type="GO" id="GO:0008270">
    <property type="term" value="F:zinc ion binding"/>
    <property type="evidence" value="ECO:0007669"/>
    <property type="project" value="UniProtKB-KW"/>
</dbReference>
<keyword evidence="6" id="KW-0862">Zinc</keyword>
<dbReference type="GO" id="GO:0006273">
    <property type="term" value="P:lagging strand elongation"/>
    <property type="evidence" value="ECO:0007669"/>
    <property type="project" value="TreeGrafter"/>
</dbReference>
<dbReference type="Gene3D" id="3.30.1740.10">
    <property type="entry name" value="Zinc finger, PARP-type"/>
    <property type="match status" value="1"/>
</dbReference>
<evidence type="ECO:0000256" key="3">
    <source>
        <dbReference type="ARBA" id="ARBA00022598"/>
    </source>
</evidence>
<keyword evidence="4" id="KW-0479">Metal-binding</keyword>
<dbReference type="AlphaFoldDB" id="A0A0K8RMA1"/>
<dbReference type="SUPFAM" id="SSF57716">
    <property type="entry name" value="Glucocorticoid receptor-like (DNA-binding domain)"/>
    <property type="match status" value="1"/>
</dbReference>
<evidence type="ECO:0000313" key="10">
    <source>
        <dbReference type="EMBL" id="JAA72236.1"/>
    </source>
</evidence>
<accession>A0A0K8RMA1</accession>
<feature type="compositionally biased region" description="Basic residues" evidence="8">
    <location>
        <begin position="66"/>
        <end position="75"/>
    </location>
</feature>
<dbReference type="InterPro" id="IPR001510">
    <property type="entry name" value="Znf_PARP"/>
</dbReference>
<dbReference type="GO" id="GO:0070421">
    <property type="term" value="C:DNA ligase III-XRCC1 complex"/>
    <property type="evidence" value="ECO:0007669"/>
    <property type="project" value="TreeGrafter"/>
</dbReference>
<evidence type="ECO:0000259" key="9">
    <source>
        <dbReference type="PROSITE" id="PS50064"/>
    </source>
</evidence>
<evidence type="ECO:0000256" key="2">
    <source>
        <dbReference type="ARBA" id="ARBA00007572"/>
    </source>
</evidence>
<evidence type="ECO:0000256" key="8">
    <source>
        <dbReference type="SAM" id="MobiDB-lite"/>
    </source>
</evidence>
<dbReference type="GO" id="GO:0006302">
    <property type="term" value="P:double-strand break repair"/>
    <property type="evidence" value="ECO:0007669"/>
    <property type="project" value="TreeGrafter"/>
</dbReference>
<dbReference type="GO" id="GO:0003910">
    <property type="term" value="F:DNA ligase (ATP) activity"/>
    <property type="evidence" value="ECO:0007669"/>
    <property type="project" value="TreeGrafter"/>
</dbReference>
<keyword evidence="5" id="KW-0863">Zinc-finger</keyword>
<dbReference type="PROSITE" id="PS50064">
    <property type="entry name" value="ZF_PARP_2"/>
    <property type="match status" value="1"/>
</dbReference>
<feature type="region of interest" description="Disordered" evidence="8">
    <location>
        <begin position="66"/>
        <end position="146"/>
    </location>
</feature>
<protein>
    <submittedName>
        <fullName evidence="10">Putative atp-dependent dna ligase iii</fullName>
    </submittedName>
</protein>
<keyword evidence="3 10" id="KW-0436">Ligase</keyword>
<comment type="subcellular location">
    <subcellularLocation>
        <location evidence="1">Nucleus</location>
    </subcellularLocation>
</comment>
<evidence type="ECO:0000256" key="4">
    <source>
        <dbReference type="ARBA" id="ARBA00022723"/>
    </source>
</evidence>
<dbReference type="GO" id="GO:0003677">
    <property type="term" value="F:DNA binding"/>
    <property type="evidence" value="ECO:0007669"/>
    <property type="project" value="InterPro"/>
</dbReference>
<dbReference type="InterPro" id="IPR036957">
    <property type="entry name" value="Znf_PARP_sf"/>
</dbReference>
<keyword evidence="7" id="KW-0539">Nucleus</keyword>
<dbReference type="PROSITE" id="PS00347">
    <property type="entry name" value="ZF_PARP_1"/>
    <property type="match status" value="1"/>
</dbReference>
<dbReference type="PANTHER" id="PTHR45674:SF9">
    <property type="entry name" value="DNA LIGASE 3"/>
    <property type="match status" value="1"/>
</dbReference>
<feature type="compositionally biased region" description="Basic residues" evidence="8">
    <location>
        <begin position="122"/>
        <end position="146"/>
    </location>
</feature>